<dbReference type="PROSITE" id="PS51132">
    <property type="entry name" value="OLF"/>
    <property type="match status" value="1"/>
</dbReference>
<dbReference type="InterPro" id="IPR050605">
    <property type="entry name" value="Olfactomedin-like_domain"/>
</dbReference>
<keyword evidence="2" id="KW-0964">Secreted</keyword>
<dbReference type="AlphaFoldDB" id="A0A6S7LJL7"/>
<evidence type="ECO:0000313" key="5">
    <source>
        <dbReference type="Proteomes" id="UP001152795"/>
    </source>
</evidence>
<comment type="caution">
    <text evidence="3">Lacks conserved residue(s) required for the propagation of feature annotation.</text>
</comment>
<gene>
    <name evidence="4" type="ORF">PACLA_8A013048</name>
</gene>
<dbReference type="GO" id="GO:0005615">
    <property type="term" value="C:extracellular space"/>
    <property type="evidence" value="ECO:0007669"/>
    <property type="project" value="TreeGrafter"/>
</dbReference>
<protein>
    <submittedName>
        <fullName evidence="4">Uncharacterized protein</fullName>
    </submittedName>
</protein>
<sequence>IKFSEMYFKILVLVLALPFLLKANDAMKIANTFDEQDLAEIPKFALEVEDDGKSNKVAEEYKRTLESDGANSKQSFAKLSLKLAKMHVLEEILRKKKAISSLSDTVNGNSKDKCSKIVKVGEPIVHHHSGSTYGSWMRDPLGLLGPGKIWYMNSYYGNKVLEFESMDHFKAGEISKTYILPYYFDGTGAVVYGRYLYYNRANSYYIVQYDLTTQKLTRQVRPHSSIKPRTYYYQWSSRNTMDLSVDESGLWVLYSYSSYSGKLCASQLDPLTMSTLRTYCGISSESMKTMGNAFVACGVVYSIDSYSSTTTTINYAYDTARGSKINPKIKFINRFGYNSMVTYNPREKVLYAWDKNRQITYPLEFED</sequence>
<dbReference type="SMART" id="SM00284">
    <property type="entry name" value="OLF"/>
    <property type="match status" value="1"/>
</dbReference>
<keyword evidence="5" id="KW-1185">Reference proteome</keyword>
<name>A0A6S7LJL7_PARCT</name>
<accession>A0A6S7LJL7</accession>
<dbReference type="GO" id="GO:0007165">
    <property type="term" value="P:signal transduction"/>
    <property type="evidence" value="ECO:0007669"/>
    <property type="project" value="TreeGrafter"/>
</dbReference>
<dbReference type="EMBL" id="CACRXK020023058">
    <property type="protein sequence ID" value="CAB4037412.1"/>
    <property type="molecule type" value="Genomic_DNA"/>
</dbReference>
<dbReference type="PANTHER" id="PTHR23192:SF87">
    <property type="entry name" value="AMASSIN-3"/>
    <property type="match status" value="1"/>
</dbReference>
<evidence type="ECO:0000313" key="4">
    <source>
        <dbReference type="EMBL" id="CAB4037412.1"/>
    </source>
</evidence>
<dbReference type="OrthoDB" id="8626508at2759"/>
<comment type="subcellular location">
    <subcellularLocation>
        <location evidence="1">Secreted</location>
    </subcellularLocation>
</comment>
<evidence type="ECO:0000256" key="3">
    <source>
        <dbReference type="PROSITE-ProRule" id="PRU00446"/>
    </source>
</evidence>
<dbReference type="InterPro" id="IPR003112">
    <property type="entry name" value="Olfac-like_dom"/>
</dbReference>
<organism evidence="4 5">
    <name type="scientific">Paramuricea clavata</name>
    <name type="common">Red gorgonian</name>
    <name type="synonym">Violescent sea-whip</name>
    <dbReference type="NCBI Taxonomy" id="317549"/>
    <lineage>
        <taxon>Eukaryota</taxon>
        <taxon>Metazoa</taxon>
        <taxon>Cnidaria</taxon>
        <taxon>Anthozoa</taxon>
        <taxon>Octocorallia</taxon>
        <taxon>Malacalcyonacea</taxon>
        <taxon>Plexauridae</taxon>
        <taxon>Paramuricea</taxon>
    </lineage>
</organism>
<proteinExistence type="predicted"/>
<comment type="caution">
    <text evidence="4">The sequence shown here is derived from an EMBL/GenBank/DDBJ whole genome shotgun (WGS) entry which is preliminary data.</text>
</comment>
<dbReference type="SUPFAM" id="SSF63825">
    <property type="entry name" value="YWTD domain"/>
    <property type="match status" value="1"/>
</dbReference>
<dbReference type="PANTHER" id="PTHR23192">
    <property type="entry name" value="OLFACTOMEDIN-RELATED"/>
    <property type="match status" value="1"/>
</dbReference>
<dbReference type="Proteomes" id="UP001152795">
    <property type="component" value="Unassembled WGS sequence"/>
</dbReference>
<evidence type="ECO:0000256" key="1">
    <source>
        <dbReference type="ARBA" id="ARBA00004613"/>
    </source>
</evidence>
<dbReference type="Pfam" id="PF02191">
    <property type="entry name" value="OLF"/>
    <property type="match status" value="1"/>
</dbReference>
<reference evidence="4" key="1">
    <citation type="submission" date="2020-04" db="EMBL/GenBank/DDBJ databases">
        <authorList>
            <person name="Alioto T."/>
            <person name="Alioto T."/>
            <person name="Gomez Garrido J."/>
        </authorList>
    </citation>
    <scope>NUCLEOTIDE SEQUENCE</scope>
    <source>
        <strain evidence="4">A484AB</strain>
    </source>
</reference>
<evidence type="ECO:0000256" key="2">
    <source>
        <dbReference type="ARBA" id="ARBA00022525"/>
    </source>
</evidence>
<feature type="non-terminal residue" evidence="4">
    <location>
        <position position="367"/>
    </location>
</feature>